<gene>
    <name evidence="1" type="ORF">J2S05_000862</name>
</gene>
<comment type="caution">
    <text evidence="1">The sequence shown here is derived from an EMBL/GenBank/DDBJ whole genome shotgun (WGS) entry which is preliminary data.</text>
</comment>
<name>A0ABT9YE23_9BACI</name>
<keyword evidence="2" id="KW-1185">Reference proteome</keyword>
<reference evidence="1 2" key="1">
    <citation type="submission" date="2023-07" db="EMBL/GenBank/DDBJ databases">
        <title>Genomic Encyclopedia of Type Strains, Phase IV (KMG-IV): sequencing the most valuable type-strain genomes for metagenomic binning, comparative biology and taxonomic classification.</title>
        <authorList>
            <person name="Goeker M."/>
        </authorList>
    </citation>
    <scope>NUCLEOTIDE SEQUENCE [LARGE SCALE GENOMIC DNA]</scope>
    <source>
        <strain evidence="1 2">DSM 19154</strain>
    </source>
</reference>
<evidence type="ECO:0000313" key="2">
    <source>
        <dbReference type="Proteomes" id="UP001225034"/>
    </source>
</evidence>
<organism evidence="1 2">
    <name type="scientific">Alkalicoccobacillus murimartini</name>
    <dbReference type="NCBI Taxonomy" id="171685"/>
    <lineage>
        <taxon>Bacteria</taxon>
        <taxon>Bacillati</taxon>
        <taxon>Bacillota</taxon>
        <taxon>Bacilli</taxon>
        <taxon>Bacillales</taxon>
        <taxon>Bacillaceae</taxon>
        <taxon>Alkalicoccobacillus</taxon>
    </lineage>
</organism>
<evidence type="ECO:0008006" key="3">
    <source>
        <dbReference type="Google" id="ProtNLM"/>
    </source>
</evidence>
<protein>
    <recommendedName>
        <fullName evidence="3">Phage portal protein</fullName>
    </recommendedName>
</protein>
<sequence length="329" mass="37793">MNFYYYNAFITLNGEKTNIPFSDLLMKVVILDAGEKFKVTRYGEYSLLRAKLPENNLKDINDVSTVFADYRERKPKVGEKRSNRIDDIEDDVLEYTTFFYQNTNKLLIMQYNHYGAKIKQFEYYLNRFLPSDHINNWGVEIIEIPAPVGLDDVFNSNEFKFIDIKMDVSVSESKNIYDISKTQPRSISADVLGSVKDAQENLGGNIASIYFGNGRKRSNLINPDEAKKLLASLDLESDLYVSIKVKYFSEKLKKVHELNLKNSAVLKNEVSVDGDSWEAISDGIEIDFYENGRIGENNARSYQLISAELPDLVITPYEVETEKNEEPNK</sequence>
<dbReference type="EMBL" id="JAUSUA010000001">
    <property type="protein sequence ID" value="MDQ0206088.1"/>
    <property type="molecule type" value="Genomic_DNA"/>
</dbReference>
<proteinExistence type="predicted"/>
<dbReference type="RefSeq" id="WP_306980232.1">
    <property type="nucleotide sequence ID" value="NZ_JAUSUA010000001.1"/>
</dbReference>
<evidence type="ECO:0000313" key="1">
    <source>
        <dbReference type="EMBL" id="MDQ0206088.1"/>
    </source>
</evidence>
<accession>A0ABT9YE23</accession>
<dbReference type="Proteomes" id="UP001225034">
    <property type="component" value="Unassembled WGS sequence"/>
</dbReference>